<feature type="compositionally biased region" description="Acidic residues" evidence="3">
    <location>
        <begin position="21"/>
        <end position="32"/>
    </location>
</feature>
<reference evidence="5" key="1">
    <citation type="submission" date="2020-11" db="EMBL/GenBank/DDBJ databases">
        <title>Chlorella ohadii genome sequencing and assembly.</title>
        <authorList>
            <person name="Murik O."/>
            <person name="Treves H."/>
            <person name="Kedem I."/>
            <person name="Shotland Y."/>
            <person name="Kaplan A."/>
        </authorList>
    </citation>
    <scope>NUCLEOTIDE SEQUENCE</scope>
    <source>
        <strain evidence="5">1</strain>
    </source>
</reference>
<dbReference type="PANTHER" id="PTHR46550">
    <property type="entry name" value="F-BOX ONLY PROTEIN 3"/>
    <property type="match status" value="1"/>
</dbReference>
<organism evidence="5 6">
    <name type="scientific">Chlorella ohadii</name>
    <dbReference type="NCBI Taxonomy" id="2649997"/>
    <lineage>
        <taxon>Eukaryota</taxon>
        <taxon>Viridiplantae</taxon>
        <taxon>Chlorophyta</taxon>
        <taxon>core chlorophytes</taxon>
        <taxon>Trebouxiophyceae</taxon>
        <taxon>Chlorellales</taxon>
        <taxon>Chlorellaceae</taxon>
        <taxon>Chlorella clade</taxon>
        <taxon>Chlorella</taxon>
    </lineage>
</organism>
<dbReference type="PROSITE" id="PS50181">
    <property type="entry name" value="FBOX"/>
    <property type="match status" value="1"/>
</dbReference>
<gene>
    <name evidence="5" type="ORF">COHA_009780</name>
</gene>
<feature type="compositionally biased region" description="Acidic residues" evidence="3">
    <location>
        <begin position="287"/>
        <end position="298"/>
    </location>
</feature>
<dbReference type="Proteomes" id="UP001205105">
    <property type="component" value="Unassembled WGS sequence"/>
</dbReference>
<dbReference type="InterPro" id="IPR036047">
    <property type="entry name" value="F-box-like_dom_sf"/>
</dbReference>
<dbReference type="SUPFAM" id="SSF81383">
    <property type="entry name" value="F-box domain"/>
    <property type="match status" value="1"/>
</dbReference>
<evidence type="ECO:0000256" key="1">
    <source>
        <dbReference type="ARBA" id="ARBA00004906"/>
    </source>
</evidence>
<dbReference type="InterPro" id="IPR052121">
    <property type="entry name" value="F-box_SCF_Substrate_Recog"/>
</dbReference>
<protein>
    <recommendedName>
        <fullName evidence="4">F-box domain-containing protein</fullName>
    </recommendedName>
</protein>
<keyword evidence="6" id="KW-1185">Reference proteome</keyword>
<dbReference type="SMART" id="SM00256">
    <property type="entry name" value="FBOX"/>
    <property type="match status" value="1"/>
</dbReference>
<evidence type="ECO:0000313" key="6">
    <source>
        <dbReference type="Proteomes" id="UP001205105"/>
    </source>
</evidence>
<proteinExistence type="predicted"/>
<dbReference type="EMBL" id="JADXDR010000192">
    <property type="protein sequence ID" value="KAI7836359.1"/>
    <property type="molecule type" value="Genomic_DNA"/>
</dbReference>
<evidence type="ECO:0000313" key="5">
    <source>
        <dbReference type="EMBL" id="KAI7836359.1"/>
    </source>
</evidence>
<feature type="region of interest" description="Disordered" evidence="3">
    <location>
        <begin position="21"/>
        <end position="61"/>
    </location>
</feature>
<evidence type="ECO:0000259" key="4">
    <source>
        <dbReference type="PROSITE" id="PS50181"/>
    </source>
</evidence>
<accession>A0AAD5GXT5</accession>
<dbReference type="InterPro" id="IPR001810">
    <property type="entry name" value="F-box_dom"/>
</dbReference>
<comment type="caution">
    <text evidence="5">The sequence shown here is derived from an EMBL/GenBank/DDBJ whole genome shotgun (WGS) entry which is preliminary data.</text>
</comment>
<dbReference type="Gene3D" id="1.20.1280.50">
    <property type="match status" value="1"/>
</dbReference>
<evidence type="ECO:0000256" key="2">
    <source>
        <dbReference type="ARBA" id="ARBA00022786"/>
    </source>
</evidence>
<dbReference type="Pfam" id="PF12937">
    <property type="entry name" value="F-box-like"/>
    <property type="match status" value="1"/>
</dbReference>
<name>A0AAD5GXT5_9CHLO</name>
<dbReference type="AlphaFoldDB" id="A0AAD5GXT5"/>
<dbReference type="PANTHER" id="PTHR46550:SF1">
    <property type="entry name" value="F-BOX PROTEIN 3"/>
    <property type="match status" value="1"/>
</dbReference>
<sequence>MEALTNAASADLEAALQAAFEAEEADDWDASELQDLQPPAKRQHIADEPAGPGSSGDEPPTRLVLALSEPLLLRVLSFLSPDDLLALSKTCRHLQAASSDGAIWRRLYHSRWPEGPQQEDAEHVQGVTWKTLYLERDERMVAEARHAAPSQELLPIYTQMAAAKRSEALRDAESLFRSPGSSRSQQLSSKVDAFRRQRGLTDDKKHASHSCRGGCTWAQLDKDTWICENSGFVHVCSQSCTFLEPDPSSDMQVCTITGRCFAAMLTEREEHAGEWERGRSRGGQGGEEGEEAGDDAGEEGFSGRLGRAFAAGYNCETDADFYRLTGRII</sequence>
<evidence type="ECO:0000256" key="3">
    <source>
        <dbReference type="SAM" id="MobiDB-lite"/>
    </source>
</evidence>
<dbReference type="GO" id="GO:0005737">
    <property type="term" value="C:cytoplasm"/>
    <property type="evidence" value="ECO:0007669"/>
    <property type="project" value="TreeGrafter"/>
</dbReference>
<keyword evidence="2" id="KW-0833">Ubl conjugation pathway</keyword>
<feature type="domain" description="F-box" evidence="4">
    <location>
        <begin position="61"/>
        <end position="107"/>
    </location>
</feature>
<feature type="region of interest" description="Disordered" evidence="3">
    <location>
        <begin position="271"/>
        <end position="300"/>
    </location>
</feature>
<comment type="pathway">
    <text evidence="1">Protein modification; protein ubiquitination.</text>
</comment>